<evidence type="ECO:0000256" key="5">
    <source>
        <dbReference type="ARBA" id="ARBA00023124"/>
    </source>
</evidence>
<evidence type="ECO:0000256" key="3">
    <source>
        <dbReference type="ARBA" id="ARBA00022763"/>
    </source>
</evidence>
<dbReference type="STRING" id="640205.SAMN05216381_1046"/>
<reference evidence="9 10" key="1">
    <citation type="submission" date="2016-10" db="EMBL/GenBank/DDBJ databases">
        <authorList>
            <person name="de Groot N.N."/>
        </authorList>
    </citation>
    <scope>NUCLEOTIDE SEQUENCE [LARGE SCALE GENOMIC DNA]</scope>
    <source>
        <strain evidence="9 10">LMG 25475</strain>
    </source>
</reference>
<dbReference type="GO" id="GO:0016829">
    <property type="term" value="F:lyase activity"/>
    <property type="evidence" value="ECO:0007669"/>
    <property type="project" value="UniProtKB-KW"/>
</dbReference>
<evidence type="ECO:0000313" key="9">
    <source>
        <dbReference type="EMBL" id="SDF21921.1"/>
    </source>
</evidence>
<keyword evidence="4 8" id="KW-0378">Hydrolase</keyword>
<dbReference type="Pfam" id="PF02586">
    <property type="entry name" value="SRAP"/>
    <property type="match status" value="1"/>
</dbReference>
<accession>A0A1G7JAJ5</accession>
<dbReference type="GO" id="GO:0106300">
    <property type="term" value="P:protein-DNA covalent cross-linking repair"/>
    <property type="evidence" value="ECO:0007669"/>
    <property type="project" value="InterPro"/>
</dbReference>
<dbReference type="EMBL" id="FNBM01000002">
    <property type="protein sequence ID" value="SDF21921.1"/>
    <property type="molecule type" value="Genomic_DNA"/>
</dbReference>
<dbReference type="GO" id="GO:0003697">
    <property type="term" value="F:single-stranded DNA binding"/>
    <property type="evidence" value="ECO:0007669"/>
    <property type="project" value="InterPro"/>
</dbReference>
<evidence type="ECO:0000256" key="4">
    <source>
        <dbReference type="ARBA" id="ARBA00022801"/>
    </source>
</evidence>
<keyword evidence="2 8" id="KW-0645">Protease</keyword>
<dbReference type="PANTHER" id="PTHR13604:SF0">
    <property type="entry name" value="ABASIC SITE PROCESSING PROTEIN HMCES"/>
    <property type="match status" value="1"/>
</dbReference>
<protein>
    <recommendedName>
        <fullName evidence="8">Abasic site processing protein</fullName>
        <ecNumber evidence="8">3.4.-.-</ecNumber>
    </recommendedName>
</protein>
<dbReference type="GO" id="GO:0006508">
    <property type="term" value="P:proteolysis"/>
    <property type="evidence" value="ECO:0007669"/>
    <property type="project" value="UniProtKB-KW"/>
</dbReference>
<name>A0A1G7JAJ5_9GAMM</name>
<dbReference type="GO" id="GO:0008233">
    <property type="term" value="F:peptidase activity"/>
    <property type="evidence" value="ECO:0007669"/>
    <property type="project" value="UniProtKB-KW"/>
</dbReference>
<keyword evidence="7" id="KW-0456">Lyase</keyword>
<dbReference type="Proteomes" id="UP000243378">
    <property type="component" value="Unassembled WGS sequence"/>
</dbReference>
<evidence type="ECO:0000256" key="6">
    <source>
        <dbReference type="ARBA" id="ARBA00023125"/>
    </source>
</evidence>
<keyword evidence="5" id="KW-0190">Covalent protein-DNA linkage</keyword>
<dbReference type="InterPro" id="IPR003738">
    <property type="entry name" value="SRAP"/>
</dbReference>
<dbReference type="Gene3D" id="3.90.1680.10">
    <property type="entry name" value="SOS response associated peptidase-like"/>
    <property type="match status" value="1"/>
</dbReference>
<gene>
    <name evidence="9" type="ORF">SAMN05216381_1046</name>
</gene>
<dbReference type="EC" id="3.4.-.-" evidence="8"/>
<keyword evidence="3" id="KW-0227">DNA damage</keyword>
<evidence type="ECO:0000256" key="8">
    <source>
        <dbReference type="RuleBase" id="RU364100"/>
    </source>
</evidence>
<evidence type="ECO:0000313" key="10">
    <source>
        <dbReference type="Proteomes" id="UP000243378"/>
    </source>
</evidence>
<evidence type="ECO:0000256" key="7">
    <source>
        <dbReference type="ARBA" id="ARBA00023239"/>
    </source>
</evidence>
<comment type="similarity">
    <text evidence="1 8">Belongs to the SOS response-associated peptidase family.</text>
</comment>
<dbReference type="SUPFAM" id="SSF143081">
    <property type="entry name" value="BB1717-like"/>
    <property type="match status" value="1"/>
</dbReference>
<dbReference type="AlphaFoldDB" id="A0A1G7JAJ5"/>
<sequence length="231" mass="25717">MCGRFTQYRTVDEYAKALQLGLLEGDWSNEPIARYNVAPQSRVMLLHQDDQGVHVTPTKWGYAPHWAQGKRPPAINARIETAATSKFWSAIWKRGRAIVMADGWYEWKKDPDNPKVKQPYFIRLKGGAPAFFAAIGDIPQGDEEGAGGFAIITAASDQGMVDIHDRRPVVLPPDVAGEWMEPGLLPERAEDLARHHDTPVEAFEWYPVGKAVGNVKNQGAGLLEPIYNPDM</sequence>
<proteinExistence type="inferred from homology"/>
<dbReference type="RefSeq" id="WP_092365501.1">
    <property type="nucleotide sequence ID" value="NZ_FNBM01000002.1"/>
</dbReference>
<dbReference type="InterPro" id="IPR036590">
    <property type="entry name" value="SRAP-like"/>
</dbReference>
<dbReference type="OrthoDB" id="6192129at2"/>
<organism evidence="9 10">
    <name type="scientific">Phytopseudomonas seleniipraecipitans</name>
    <dbReference type="NCBI Taxonomy" id="640205"/>
    <lineage>
        <taxon>Bacteria</taxon>
        <taxon>Pseudomonadati</taxon>
        <taxon>Pseudomonadota</taxon>
        <taxon>Gammaproteobacteria</taxon>
        <taxon>Pseudomonadales</taxon>
        <taxon>Pseudomonadaceae</taxon>
        <taxon>Phytopseudomonas</taxon>
    </lineage>
</organism>
<keyword evidence="6" id="KW-0238">DNA-binding</keyword>
<evidence type="ECO:0000256" key="1">
    <source>
        <dbReference type="ARBA" id="ARBA00008136"/>
    </source>
</evidence>
<evidence type="ECO:0000256" key="2">
    <source>
        <dbReference type="ARBA" id="ARBA00022670"/>
    </source>
</evidence>
<dbReference type="PANTHER" id="PTHR13604">
    <property type="entry name" value="DC12-RELATED"/>
    <property type="match status" value="1"/>
</dbReference>